<gene>
    <name evidence="2" type="ORF">ABB29_06245</name>
</gene>
<keyword evidence="1" id="KW-0732">Signal</keyword>
<dbReference type="Proteomes" id="UP000052052">
    <property type="component" value="Unassembled WGS sequence"/>
</dbReference>
<keyword evidence="3" id="KW-1185">Reference proteome</keyword>
<dbReference type="STRING" id="344882.ABB29_06245"/>
<dbReference type="EMBL" id="LDJL01000005">
    <property type="protein sequence ID" value="KRG70654.1"/>
    <property type="molecule type" value="Genomic_DNA"/>
</dbReference>
<dbReference type="PATRIC" id="fig|344882.3.peg.2585"/>
<evidence type="ECO:0000313" key="3">
    <source>
        <dbReference type="Proteomes" id="UP000052052"/>
    </source>
</evidence>
<feature type="chain" id="PRO_5006394792" description="DUF1302 domain-containing protein" evidence="1">
    <location>
        <begin position="23"/>
        <end position="615"/>
    </location>
</feature>
<dbReference type="Pfam" id="PF06980">
    <property type="entry name" value="DUF1302"/>
    <property type="match status" value="1"/>
</dbReference>
<feature type="signal peptide" evidence="1">
    <location>
        <begin position="1"/>
        <end position="22"/>
    </location>
</feature>
<proteinExistence type="predicted"/>
<evidence type="ECO:0008006" key="4">
    <source>
        <dbReference type="Google" id="ProtNLM"/>
    </source>
</evidence>
<dbReference type="AlphaFoldDB" id="A0A0R0CX74"/>
<comment type="caution">
    <text evidence="2">The sequence shown here is derived from an EMBL/GenBank/DDBJ whole genome shotgun (WGS) entry which is preliminary data.</text>
</comment>
<evidence type="ECO:0000313" key="2">
    <source>
        <dbReference type="EMBL" id="KRG70654.1"/>
    </source>
</evidence>
<protein>
    <recommendedName>
        <fullName evidence="4">DUF1302 domain-containing protein</fullName>
    </recommendedName>
</protein>
<evidence type="ECO:0000256" key="1">
    <source>
        <dbReference type="SAM" id="SignalP"/>
    </source>
</evidence>
<reference evidence="2 3" key="1">
    <citation type="submission" date="2015-05" db="EMBL/GenBank/DDBJ databases">
        <title>Genome sequencing and analysis of members of genus Stenotrophomonas.</title>
        <authorList>
            <person name="Patil P.P."/>
            <person name="Midha S."/>
            <person name="Patil P.B."/>
        </authorList>
    </citation>
    <scope>NUCLEOTIDE SEQUENCE [LARGE SCALE GENOMIC DNA]</scope>
    <source>
        <strain evidence="2 3">DSM 21858</strain>
    </source>
</reference>
<sequence>MTRFHRLALAIALVTTVPAAQAVDFEWGDVQGSLTGSLGVGGIWTTEQASPDLIFRGNALAAGRDGQGYNPFGGRNIDDGRLNYQDAGLASAPIFGLARLDLKQGNFDLRIGIRAWSDQYQKNHRVPFGNLGNGYAGNQPLDDDQFDRQARFDGIALTEAYIHGRFNPGGHALDLTLGNQLLPWGESKFFVNGINTINAYLLQAQRTPGDTLRLPSQMLSASLQLTEKTRLGAFYQYRWDPIVLDGCGTAFSTYDYVAGDCNGALPRGSDDRLAYQQDLLVERAPDVEPRDSGQMGLTLSHEFGTTTVSGYALNLHSNRPYVGIIADRYQGLDDNGLDSGWRPPTDSSHDSDSNVRYVLEYPEDIQLYGISFNAKPGKGLQLFGEYSLRHDQPIQLATADLIYGFAADPAFLGQRIGEPLTLADARASTAPGDVFHGYDRYDVSQFSVGAIQPIPDVMGAKALVLMAELGAKYVHAMAPLSERRYAKVDAYGSDLAAGNSTGCAIGTPAPEFRDRGCSSDGYATPFAWGYRLRAQLTYADVAPGLSLTPYLMFGQDVNGYSYDVNFVEGRLLGTAGIKLDYRQRYFAELYWSGSGNTPYGDVDRDYLSASMGVRF</sequence>
<name>A0A0R0CX74_9GAMM</name>
<organism evidence="2 3">
    <name type="scientific">Pseudoxanthomonas dokdonensis</name>
    <dbReference type="NCBI Taxonomy" id="344882"/>
    <lineage>
        <taxon>Bacteria</taxon>
        <taxon>Pseudomonadati</taxon>
        <taxon>Pseudomonadota</taxon>
        <taxon>Gammaproteobacteria</taxon>
        <taxon>Lysobacterales</taxon>
        <taxon>Lysobacteraceae</taxon>
        <taxon>Pseudoxanthomonas</taxon>
    </lineage>
</organism>
<dbReference type="InterPro" id="IPR010727">
    <property type="entry name" value="DUF1302"/>
</dbReference>
<accession>A0A0R0CX74</accession>